<dbReference type="Gene3D" id="1.10.10.2830">
    <property type="match status" value="1"/>
</dbReference>
<dbReference type="RefSeq" id="WP_125474202.1">
    <property type="nucleotide sequence ID" value="NZ_FCNW02000041.1"/>
</dbReference>
<dbReference type="EMBL" id="FCNW02000041">
    <property type="protein sequence ID" value="SAL58989.1"/>
    <property type="molecule type" value="Genomic_DNA"/>
</dbReference>
<accession>A0A158IS37</accession>
<gene>
    <name evidence="1" type="ORF">AWB65_05260</name>
</gene>
<comment type="caution">
    <text evidence="1">The sequence shown here is derived from an EMBL/GenBank/DDBJ whole genome shotgun (WGS) entry which is preliminary data.</text>
</comment>
<dbReference type="OrthoDB" id="8995426at2"/>
<name>A0A158IS37_9BURK</name>
<evidence type="ECO:0000313" key="2">
    <source>
        <dbReference type="Proteomes" id="UP000054977"/>
    </source>
</evidence>
<keyword evidence="2" id="KW-1185">Reference proteome</keyword>
<protein>
    <submittedName>
        <fullName evidence="1">Uncharacterized protein</fullName>
    </submittedName>
</protein>
<evidence type="ECO:0000313" key="1">
    <source>
        <dbReference type="EMBL" id="SAL58989.1"/>
    </source>
</evidence>
<organism evidence="1 2">
    <name type="scientific">Caballeronia humi</name>
    <dbReference type="NCBI Taxonomy" id="326474"/>
    <lineage>
        <taxon>Bacteria</taxon>
        <taxon>Pseudomonadati</taxon>
        <taxon>Pseudomonadota</taxon>
        <taxon>Betaproteobacteria</taxon>
        <taxon>Burkholderiales</taxon>
        <taxon>Burkholderiaceae</taxon>
        <taxon>Caballeronia</taxon>
    </lineage>
</organism>
<dbReference type="Proteomes" id="UP000054977">
    <property type="component" value="Unassembled WGS sequence"/>
</dbReference>
<proteinExistence type="predicted"/>
<sequence length="343" mass="39509">METRNHERQETEIMGQKRPYRLISRRSCRIVADRYQQGLDEGRWTTQTGALKTLRVSQAELSFALQLRALPVEVRDLFEDEIDVTSHTVRVIREVIMRDGLATVLQRIQRSGACGGKYTKKTVLSIVKGKISESKRALRRSGQDSKIAARSLDLPKNILDRYHLGVTKGEWNTYSECARVLNVSRRHISEAVAIGQIPDAVRYLFWESDLTFAIGRRLLTLCDELGADEMIVRARGVEPMYKVKGRTAENILTELRAENIRPSNFFRVRIKKGRGPNRLVIECRDAELLLRYRREMELAIKKVLQKRIKNEEQVELIREFQGLLRANIPGMARLPSIFDPRPA</sequence>
<dbReference type="AlphaFoldDB" id="A0A158IS37"/>
<reference evidence="1" key="1">
    <citation type="submission" date="2016-01" db="EMBL/GenBank/DDBJ databases">
        <authorList>
            <person name="Peeters C."/>
        </authorList>
    </citation>
    <scope>NUCLEOTIDE SEQUENCE [LARGE SCALE GENOMIC DNA]</scope>
    <source>
        <strain evidence="1">LMG 22934</strain>
    </source>
</reference>